<keyword evidence="4" id="KW-1185">Reference proteome</keyword>
<evidence type="ECO:0000259" key="2">
    <source>
        <dbReference type="PROSITE" id="PS50048"/>
    </source>
</evidence>
<dbReference type="PANTHER" id="PTHR38791">
    <property type="entry name" value="ZN(II)2CYS6 TRANSCRIPTION FACTOR (EUROFUNG)-RELATED-RELATED"/>
    <property type="match status" value="1"/>
</dbReference>
<sequence length="500" mass="56030">MVFPSPACLTCKTRRVKCDTARPACDRCQKAGRVCSYGASEQYGLPFRNENDFAKGKRRRPRKNPVNTNDQNLIVIPRSPSSVPPLVAGTIEHVALQYWTDHFAAWPTDLFEFGHEYGSYALCYWNCVDSGSSLYSALSAFSLALFGQAKHSNEALDHADKFYGKSIIKTQQEIKKLSSDNIDQLLVAISLMAIYENLTSSSGNQHPPSSHFDNLPSYGPAKIASHLEGMAALLLTRKEHAYPRNLPLEQATRRTILRTSILRGRDIPDWLQDGTLYGEQGINLGLDALMVSTATLQSKASRLLKETNVIATKALHDLIKETRKLDSAFENWSLSVPVQWGFTTLTLKNLSDPRSRLLYEETFHNYQSSGHATLWNRYRATRVAVNHIWQQALGHLPSRSMTDYGSDICQKNLDSLATDLCHSIPFFFNSFQIEDIKVSEPSASVNFVDCEPYEITPMMSTVITWPLAVVIKAAGISKAHRIFLEDKLKIIAEVIGLRVQ</sequence>
<evidence type="ECO:0000313" key="4">
    <source>
        <dbReference type="Proteomes" id="UP000799302"/>
    </source>
</evidence>
<dbReference type="PROSITE" id="PS50048">
    <property type="entry name" value="ZN2_CY6_FUNGAL_2"/>
    <property type="match status" value="1"/>
</dbReference>
<dbReference type="AlphaFoldDB" id="A0A6A6UFG7"/>
<dbReference type="InterPro" id="IPR001138">
    <property type="entry name" value="Zn2Cys6_DnaBD"/>
</dbReference>
<dbReference type="InterPro" id="IPR053175">
    <property type="entry name" value="DHMBA_Reg_Transcription_Factor"/>
</dbReference>
<dbReference type="EMBL" id="MU004234">
    <property type="protein sequence ID" value="KAF2670193.1"/>
    <property type="molecule type" value="Genomic_DNA"/>
</dbReference>
<keyword evidence="1" id="KW-0539">Nucleus</keyword>
<accession>A0A6A6UFG7</accession>
<dbReference type="GO" id="GO:0000981">
    <property type="term" value="F:DNA-binding transcription factor activity, RNA polymerase II-specific"/>
    <property type="evidence" value="ECO:0007669"/>
    <property type="project" value="InterPro"/>
</dbReference>
<reference evidence="3" key="1">
    <citation type="journal article" date="2020" name="Stud. Mycol.">
        <title>101 Dothideomycetes genomes: a test case for predicting lifestyles and emergence of pathogens.</title>
        <authorList>
            <person name="Haridas S."/>
            <person name="Albert R."/>
            <person name="Binder M."/>
            <person name="Bloem J."/>
            <person name="Labutti K."/>
            <person name="Salamov A."/>
            <person name="Andreopoulos B."/>
            <person name="Baker S."/>
            <person name="Barry K."/>
            <person name="Bills G."/>
            <person name="Bluhm B."/>
            <person name="Cannon C."/>
            <person name="Castanera R."/>
            <person name="Culley D."/>
            <person name="Daum C."/>
            <person name="Ezra D."/>
            <person name="Gonzalez J."/>
            <person name="Henrissat B."/>
            <person name="Kuo A."/>
            <person name="Liang C."/>
            <person name="Lipzen A."/>
            <person name="Lutzoni F."/>
            <person name="Magnuson J."/>
            <person name="Mondo S."/>
            <person name="Nolan M."/>
            <person name="Ohm R."/>
            <person name="Pangilinan J."/>
            <person name="Park H.-J."/>
            <person name="Ramirez L."/>
            <person name="Alfaro M."/>
            <person name="Sun H."/>
            <person name="Tritt A."/>
            <person name="Yoshinaga Y."/>
            <person name="Zwiers L.-H."/>
            <person name="Turgeon B."/>
            <person name="Goodwin S."/>
            <person name="Spatafora J."/>
            <person name="Crous P."/>
            <person name="Grigoriev I."/>
        </authorList>
    </citation>
    <scope>NUCLEOTIDE SEQUENCE</scope>
    <source>
        <strain evidence="3">CBS 115976</strain>
    </source>
</reference>
<feature type="domain" description="Zn(2)-C6 fungal-type" evidence="2">
    <location>
        <begin position="7"/>
        <end position="37"/>
    </location>
</feature>
<dbReference type="Gene3D" id="4.10.240.10">
    <property type="entry name" value="Zn(2)-C6 fungal-type DNA-binding domain"/>
    <property type="match status" value="1"/>
</dbReference>
<dbReference type="SMART" id="SM00066">
    <property type="entry name" value="GAL4"/>
    <property type="match status" value="1"/>
</dbReference>
<proteinExistence type="predicted"/>
<dbReference type="Proteomes" id="UP000799302">
    <property type="component" value="Unassembled WGS sequence"/>
</dbReference>
<evidence type="ECO:0000313" key="3">
    <source>
        <dbReference type="EMBL" id="KAF2670193.1"/>
    </source>
</evidence>
<dbReference type="GO" id="GO:0008270">
    <property type="term" value="F:zinc ion binding"/>
    <property type="evidence" value="ECO:0007669"/>
    <property type="project" value="InterPro"/>
</dbReference>
<dbReference type="SUPFAM" id="SSF57701">
    <property type="entry name" value="Zn2/Cys6 DNA-binding domain"/>
    <property type="match status" value="1"/>
</dbReference>
<evidence type="ECO:0000256" key="1">
    <source>
        <dbReference type="ARBA" id="ARBA00023242"/>
    </source>
</evidence>
<dbReference type="InterPro" id="IPR036864">
    <property type="entry name" value="Zn2-C6_fun-type_DNA-bd_sf"/>
</dbReference>
<name>A0A6A6UFG7_9PEZI</name>
<dbReference type="OrthoDB" id="2991872at2759"/>
<organism evidence="3 4">
    <name type="scientific">Microthyrium microscopicum</name>
    <dbReference type="NCBI Taxonomy" id="703497"/>
    <lineage>
        <taxon>Eukaryota</taxon>
        <taxon>Fungi</taxon>
        <taxon>Dikarya</taxon>
        <taxon>Ascomycota</taxon>
        <taxon>Pezizomycotina</taxon>
        <taxon>Dothideomycetes</taxon>
        <taxon>Dothideomycetes incertae sedis</taxon>
        <taxon>Microthyriales</taxon>
        <taxon>Microthyriaceae</taxon>
        <taxon>Microthyrium</taxon>
    </lineage>
</organism>
<protein>
    <recommendedName>
        <fullName evidence="2">Zn(2)-C6 fungal-type domain-containing protein</fullName>
    </recommendedName>
</protein>
<dbReference type="PROSITE" id="PS00463">
    <property type="entry name" value="ZN2_CY6_FUNGAL_1"/>
    <property type="match status" value="1"/>
</dbReference>
<dbReference type="CDD" id="cd00067">
    <property type="entry name" value="GAL4"/>
    <property type="match status" value="1"/>
</dbReference>
<gene>
    <name evidence="3" type="ORF">BT63DRAFT_454375</name>
</gene>
<dbReference type="Pfam" id="PF00172">
    <property type="entry name" value="Zn_clus"/>
    <property type="match status" value="1"/>
</dbReference>